<feature type="compositionally biased region" description="Polar residues" evidence="1">
    <location>
        <begin position="107"/>
        <end position="119"/>
    </location>
</feature>
<keyword evidence="4" id="KW-1185">Reference proteome</keyword>
<proteinExistence type="predicted"/>
<dbReference type="GO" id="GO:0003964">
    <property type="term" value="F:RNA-directed DNA polymerase activity"/>
    <property type="evidence" value="ECO:0007669"/>
    <property type="project" value="UniProtKB-KW"/>
</dbReference>
<dbReference type="InterPro" id="IPR043128">
    <property type="entry name" value="Rev_trsase/Diguanyl_cyclase"/>
</dbReference>
<feature type="domain" description="Reverse transcriptase" evidence="2">
    <location>
        <begin position="344"/>
        <end position="538"/>
    </location>
</feature>
<protein>
    <submittedName>
        <fullName evidence="3">Reverse transcriptase</fullName>
    </submittedName>
</protein>
<accession>A0A2P4Y2F4</accession>
<dbReference type="SUPFAM" id="SSF56672">
    <property type="entry name" value="DNA/RNA polymerases"/>
    <property type="match status" value="1"/>
</dbReference>
<gene>
    <name evidence="3" type="ORF">PHPALM_11366</name>
</gene>
<evidence type="ECO:0000313" key="4">
    <source>
        <dbReference type="Proteomes" id="UP000237271"/>
    </source>
</evidence>
<dbReference type="PANTHER" id="PTHR33064:SF37">
    <property type="entry name" value="RIBONUCLEASE H"/>
    <property type="match status" value="1"/>
</dbReference>
<dbReference type="Gene3D" id="3.10.10.10">
    <property type="entry name" value="HIV Type 1 Reverse Transcriptase, subunit A, domain 1"/>
    <property type="match status" value="1"/>
</dbReference>
<reference evidence="3 4" key="1">
    <citation type="journal article" date="2017" name="Genome Biol. Evol.">
        <title>Phytophthora megakarya and P. palmivora, closely related causal agents of cacao black pod rot, underwent increases in genome sizes and gene numbers by different mechanisms.</title>
        <authorList>
            <person name="Ali S.S."/>
            <person name="Shao J."/>
            <person name="Lary D.J."/>
            <person name="Kronmiller B."/>
            <person name="Shen D."/>
            <person name="Strem M.D."/>
            <person name="Amoako-Attah I."/>
            <person name="Akrofi A.Y."/>
            <person name="Begoude B.A."/>
            <person name="Ten Hoopen G.M."/>
            <person name="Coulibaly K."/>
            <person name="Kebe B.I."/>
            <person name="Melnick R.L."/>
            <person name="Guiltinan M.J."/>
            <person name="Tyler B.M."/>
            <person name="Meinhardt L.W."/>
            <person name="Bailey B.A."/>
        </authorList>
    </citation>
    <scope>NUCLEOTIDE SEQUENCE [LARGE SCALE GENOMIC DNA]</scope>
    <source>
        <strain evidence="4">sbr112.9</strain>
    </source>
</reference>
<dbReference type="EMBL" id="NCKW01006379">
    <property type="protein sequence ID" value="POM71995.1"/>
    <property type="molecule type" value="Genomic_DNA"/>
</dbReference>
<dbReference type="Proteomes" id="UP000237271">
    <property type="component" value="Unassembled WGS sequence"/>
</dbReference>
<feature type="region of interest" description="Disordered" evidence="1">
    <location>
        <begin position="154"/>
        <end position="184"/>
    </location>
</feature>
<dbReference type="AlphaFoldDB" id="A0A2P4Y2F4"/>
<feature type="region of interest" description="Disordered" evidence="1">
    <location>
        <begin position="1"/>
        <end position="26"/>
    </location>
</feature>
<name>A0A2P4Y2F4_9STRA</name>
<dbReference type="InterPro" id="IPR000477">
    <property type="entry name" value="RT_dom"/>
</dbReference>
<dbReference type="Pfam" id="PF00078">
    <property type="entry name" value="RVT_1"/>
    <property type="match status" value="1"/>
</dbReference>
<dbReference type="PROSITE" id="PS50878">
    <property type="entry name" value="RT_POL"/>
    <property type="match status" value="1"/>
</dbReference>
<evidence type="ECO:0000259" key="2">
    <source>
        <dbReference type="PROSITE" id="PS50878"/>
    </source>
</evidence>
<dbReference type="Gene3D" id="3.30.70.270">
    <property type="match status" value="1"/>
</dbReference>
<keyword evidence="3" id="KW-0548">Nucleotidyltransferase</keyword>
<feature type="compositionally biased region" description="Polar residues" evidence="1">
    <location>
        <begin position="170"/>
        <end position="184"/>
    </location>
</feature>
<evidence type="ECO:0000313" key="3">
    <source>
        <dbReference type="EMBL" id="POM71995.1"/>
    </source>
</evidence>
<sequence length="538" mass="60352">MKALEIDDEDPIGSKPRSRSGQGWSDEDLENRFYNKEFREFIERDPVMRILRLKQKAGMTTGAFDADDAFDLNLKVIQTATQDLFSKLKILVDEIPHTTDPVPSPPASLTNRQTSSSHYASAAEDESDLSSEPKRMSLGPSGTLMLEARSKIQLRNQSRSGRSRPISPSEDQITPATTSDASSGTLQKYFEAAMSRFLVEQRGSTMDQGTVKIQDPGSQDVEMESVRSEHSTFRREYNPDNIDFPAVSRATVATATSGSAESTMIQSVRISAISDLTEFTGKDQDEDRARAWIGKVKSAFMRGQASDEKKCLTFADLLTGSAKNCEEERASILREVIGSDQGIIISQDDQLPQITWASPIVVIVKKIVVDIRLCIDYRLINSLTRQMVYPMSLINNLLEDLDKILWYCPLDMASGFWVVTMTDRVRAISTFITPFGLFEWNRMPFGLKNEPQIYQRLIDNSLYGFTRIPPPGSDPRSTDVFEVGKADDPGKPSVIGRRSYIDDILIPADRWDQLYDRVDALLEACDKWNLSISVVKSF</sequence>
<feature type="compositionally biased region" description="Low complexity" evidence="1">
    <location>
        <begin position="158"/>
        <end position="169"/>
    </location>
</feature>
<comment type="caution">
    <text evidence="3">The sequence shown here is derived from an EMBL/GenBank/DDBJ whole genome shotgun (WGS) entry which is preliminary data.</text>
</comment>
<feature type="region of interest" description="Disordered" evidence="1">
    <location>
        <begin position="97"/>
        <end position="142"/>
    </location>
</feature>
<keyword evidence="3" id="KW-0808">Transferase</keyword>
<dbReference type="CDD" id="cd01647">
    <property type="entry name" value="RT_LTR"/>
    <property type="match status" value="1"/>
</dbReference>
<dbReference type="InterPro" id="IPR051320">
    <property type="entry name" value="Viral_Replic_Matur_Polypro"/>
</dbReference>
<feature type="compositionally biased region" description="Acidic residues" evidence="1">
    <location>
        <begin position="1"/>
        <end position="11"/>
    </location>
</feature>
<keyword evidence="3" id="KW-0695">RNA-directed DNA polymerase</keyword>
<dbReference type="InterPro" id="IPR043502">
    <property type="entry name" value="DNA/RNA_pol_sf"/>
</dbReference>
<dbReference type="PANTHER" id="PTHR33064">
    <property type="entry name" value="POL PROTEIN"/>
    <property type="match status" value="1"/>
</dbReference>
<evidence type="ECO:0000256" key="1">
    <source>
        <dbReference type="SAM" id="MobiDB-lite"/>
    </source>
</evidence>
<organism evidence="3 4">
    <name type="scientific">Phytophthora palmivora</name>
    <dbReference type="NCBI Taxonomy" id="4796"/>
    <lineage>
        <taxon>Eukaryota</taxon>
        <taxon>Sar</taxon>
        <taxon>Stramenopiles</taxon>
        <taxon>Oomycota</taxon>
        <taxon>Peronosporomycetes</taxon>
        <taxon>Peronosporales</taxon>
        <taxon>Peronosporaceae</taxon>
        <taxon>Phytophthora</taxon>
    </lineage>
</organism>
<dbReference type="OrthoDB" id="129427at2759"/>